<keyword evidence="3" id="KW-1185">Reference proteome</keyword>
<dbReference type="EMBL" id="ASAD01000010">
    <property type="protein sequence ID" value="EON92615.1"/>
    <property type="molecule type" value="Genomic_DNA"/>
</dbReference>
<organism evidence="2 3">
    <name type="scientific">Marinobacter lipolyticus SM19</name>
    <dbReference type="NCBI Taxonomy" id="1318628"/>
    <lineage>
        <taxon>Bacteria</taxon>
        <taxon>Pseudomonadati</taxon>
        <taxon>Pseudomonadota</taxon>
        <taxon>Gammaproteobacteria</taxon>
        <taxon>Pseudomonadales</taxon>
        <taxon>Marinobacteraceae</taxon>
        <taxon>Marinobacter</taxon>
    </lineage>
</organism>
<keyword evidence="1" id="KW-0732">Signal</keyword>
<dbReference type="HOGENOM" id="CLU_1033653_0_0_6"/>
<name>R8B201_9GAMM</name>
<accession>R8B201</accession>
<evidence type="ECO:0008006" key="4">
    <source>
        <dbReference type="Google" id="ProtNLM"/>
    </source>
</evidence>
<dbReference type="RefSeq" id="WP_012137540.1">
    <property type="nucleotide sequence ID" value="NZ_KE007317.1"/>
</dbReference>
<comment type="caution">
    <text evidence="2">The sequence shown here is derived from an EMBL/GenBank/DDBJ whole genome shotgun (WGS) entry which is preliminary data.</text>
</comment>
<evidence type="ECO:0000256" key="1">
    <source>
        <dbReference type="SAM" id="SignalP"/>
    </source>
</evidence>
<dbReference type="Proteomes" id="UP000016540">
    <property type="component" value="Unassembled WGS sequence"/>
</dbReference>
<dbReference type="STRING" id="1318628.MARLIPOL_07679"/>
<proteinExistence type="predicted"/>
<evidence type="ECO:0000313" key="3">
    <source>
        <dbReference type="Proteomes" id="UP000016540"/>
    </source>
</evidence>
<protein>
    <recommendedName>
        <fullName evidence="4">Lipoprotein</fullName>
    </recommendedName>
</protein>
<dbReference type="AlphaFoldDB" id="R8B201"/>
<feature type="signal peptide" evidence="1">
    <location>
        <begin position="1"/>
        <end position="21"/>
    </location>
</feature>
<feature type="chain" id="PRO_5004452301" description="Lipoprotein" evidence="1">
    <location>
        <begin position="22"/>
        <end position="247"/>
    </location>
</feature>
<dbReference type="eggNOG" id="ENOG50330GY">
    <property type="taxonomic scope" value="Bacteria"/>
</dbReference>
<gene>
    <name evidence="2" type="ORF">MARLIPOL_07679</name>
</gene>
<sequence>MKAHQSLSMAAAWLLATGAYAAESAFQFVGKASDSGSLVYEEHHTVAGTCHRGIWQPDTHSVDYREPDTGRTFATKQLDYQHSPLRPAMTFQQRAFDESLIVKQADDDTLAIRWQTRSGKTEAFNVSFNDSVVVDAGFDNFVRRNWDAVVSGRSVNFRFLGPTRGEHYGFVMEEASTNRTDAAHIVRIRPSGMIARFLVDPIILGYNESGALTDYIGLSNIRKSEDGNYTVHIRYNVIRQPDCKLTP</sequence>
<dbReference type="PATRIC" id="fig|1318628.3.peg.1538"/>
<reference evidence="2 3" key="1">
    <citation type="journal article" date="2013" name="Genome Announc.">
        <title>Draft Genome Sequence of the Moderately Halophilic Bacterium Marinobacter lipolyticus Strain SM19.</title>
        <authorList>
            <person name="Papke R.T."/>
            <person name="de la Haba R.R."/>
            <person name="Infante-Dominguez C."/>
            <person name="Perez D."/>
            <person name="Sanchez-Porro C."/>
            <person name="Lapierre P."/>
            <person name="Ventosa A."/>
        </authorList>
    </citation>
    <scope>NUCLEOTIDE SEQUENCE [LARGE SCALE GENOMIC DNA]</scope>
    <source>
        <strain evidence="2 3">SM19</strain>
    </source>
</reference>
<evidence type="ECO:0000313" key="2">
    <source>
        <dbReference type="EMBL" id="EON92615.1"/>
    </source>
</evidence>